<evidence type="ECO:0000313" key="6">
    <source>
        <dbReference type="EMBL" id="KIQ71404.1"/>
    </source>
</evidence>
<dbReference type="InterPro" id="IPR018511">
    <property type="entry name" value="Hemolysin-typ_Ca-bd_CS"/>
</dbReference>
<dbReference type="AlphaFoldDB" id="A0A0D0QAA4"/>
<dbReference type="PRINTS" id="PR00313">
    <property type="entry name" value="CABNDNGRPT"/>
</dbReference>
<evidence type="ECO:0000256" key="1">
    <source>
        <dbReference type="ARBA" id="ARBA00001913"/>
    </source>
</evidence>
<sequence>MATAFATDGEGSTYQFIRFGRVEAGLPGLALEGHLNAVADAGAARVLAAQDADAPASPAETRVEAEGLDVTGEAVEVTLYLDEQPLAGNYANGGPNLHNYLLQNVPAYAAAVANPDFDFVGIGIASSGSNALGNAEVGVSAVFVDTDAVAFIDPRDDSGTFDIWGTNGPDEIVGTDGGEVIRTNDPAASDGTSDTGGNTVLAGAGDDMIYGTGNLANTLNGGAGNDTYWDVKTGDVIVEAADGGIDTIITTTSFSLEGYADVENLSAAGVIVGNDLSNTLRSIFGTEATLDGKGGDDILQGGALNDLFIVDSEGDVVQENPRFSSSYDVVRAYTDYVLPEGQGIEQLELRRVRDADGNVVQDVAISGNEFANRIIGNGQRNALDGGAGDDELIGGRGTDILTGGAGADVFRFAERPGADGPDRITDFETGTDEIWLDAGALGVDLGGADRLRLGATDILELGTEATEAQTRLLWNADSRTAFVDIDGTGRLPAVALIAFDEGGDTPMIGDVWLV</sequence>
<evidence type="ECO:0000313" key="7">
    <source>
        <dbReference type="Proteomes" id="UP000035100"/>
    </source>
</evidence>
<dbReference type="Pfam" id="PF00353">
    <property type="entry name" value="HemolysinCabind"/>
    <property type="match status" value="2"/>
</dbReference>
<feature type="domain" description="Peptidase M10 serralysin C-terminal" evidence="5">
    <location>
        <begin position="386"/>
        <end position="438"/>
    </location>
</feature>
<dbReference type="GO" id="GO:0005615">
    <property type="term" value="C:extracellular space"/>
    <property type="evidence" value="ECO:0007669"/>
    <property type="project" value="InterPro"/>
</dbReference>
<keyword evidence="4" id="KW-0677">Repeat</keyword>
<evidence type="ECO:0000256" key="3">
    <source>
        <dbReference type="ARBA" id="ARBA00022525"/>
    </source>
</evidence>
<comment type="subcellular location">
    <subcellularLocation>
        <location evidence="2">Secreted</location>
    </subcellularLocation>
</comment>
<dbReference type="InterPro" id="IPR001343">
    <property type="entry name" value="Hemolysn_Ca-bd"/>
</dbReference>
<dbReference type="InterPro" id="IPR011049">
    <property type="entry name" value="Serralysin-like_metalloprot_C"/>
</dbReference>
<protein>
    <submittedName>
        <fullName evidence="6">Hemolysin-type calcium-binding region</fullName>
    </submittedName>
</protein>
<dbReference type="InterPro" id="IPR013858">
    <property type="entry name" value="Peptidase_M10B_C"/>
</dbReference>
<keyword evidence="3" id="KW-0964">Secreted</keyword>
<comment type="caution">
    <text evidence="6">The sequence shown here is derived from an EMBL/GenBank/DDBJ whole genome shotgun (WGS) entry which is preliminary data.</text>
</comment>
<proteinExistence type="predicted"/>
<dbReference type="Gene3D" id="2.150.10.10">
    <property type="entry name" value="Serralysin-like metalloprotease, C-terminal"/>
    <property type="match status" value="1"/>
</dbReference>
<gene>
    <name evidence="6" type="ORF">Wenmar_04114</name>
</gene>
<dbReference type="OrthoDB" id="7768849at2"/>
<organism evidence="6 7">
    <name type="scientific">Wenxinia marina DSM 24838</name>
    <dbReference type="NCBI Taxonomy" id="1123501"/>
    <lineage>
        <taxon>Bacteria</taxon>
        <taxon>Pseudomonadati</taxon>
        <taxon>Pseudomonadota</taxon>
        <taxon>Alphaproteobacteria</taxon>
        <taxon>Rhodobacterales</taxon>
        <taxon>Roseobacteraceae</taxon>
        <taxon>Wenxinia</taxon>
    </lineage>
</organism>
<dbReference type="eggNOG" id="COG2931">
    <property type="taxonomic scope" value="Bacteria"/>
</dbReference>
<comment type="cofactor">
    <cofactor evidence="1">
        <name>Ca(2+)</name>
        <dbReference type="ChEBI" id="CHEBI:29108"/>
    </cofactor>
</comment>
<evidence type="ECO:0000256" key="2">
    <source>
        <dbReference type="ARBA" id="ARBA00004613"/>
    </source>
</evidence>
<evidence type="ECO:0000256" key="4">
    <source>
        <dbReference type="ARBA" id="ARBA00022737"/>
    </source>
</evidence>
<dbReference type="GO" id="GO:0005509">
    <property type="term" value="F:calcium ion binding"/>
    <property type="evidence" value="ECO:0007669"/>
    <property type="project" value="InterPro"/>
</dbReference>
<dbReference type="Pfam" id="PF08548">
    <property type="entry name" value="Peptidase_M10_C"/>
    <property type="match status" value="1"/>
</dbReference>
<dbReference type="RefSeq" id="WP_047772113.1">
    <property type="nucleotide sequence ID" value="NZ_CM003137.1"/>
</dbReference>
<dbReference type="EMBL" id="AONG01000001">
    <property type="protein sequence ID" value="KIQ71404.1"/>
    <property type="molecule type" value="Genomic_DNA"/>
</dbReference>
<accession>A0A0D0QAA4</accession>
<geneLocation type="plasmid" evidence="6 7">
    <name>pWENMAR1</name>
</geneLocation>
<keyword evidence="7" id="KW-1185">Reference proteome</keyword>
<name>A0A0D0QAA4_9RHOB</name>
<dbReference type="Proteomes" id="UP000035100">
    <property type="component" value="Plasmid pWENMAR1"/>
</dbReference>
<keyword evidence="6" id="KW-0614">Plasmid</keyword>
<reference evidence="6 7" key="1">
    <citation type="submission" date="2013-01" db="EMBL/GenBank/DDBJ databases">
        <authorList>
            <person name="Fiebig A."/>
            <person name="Goeker M."/>
            <person name="Klenk H.-P.P."/>
        </authorList>
    </citation>
    <scope>NUCLEOTIDE SEQUENCE [LARGE SCALE GENOMIC DNA]</scope>
    <source>
        <strain evidence="6 7">DSM 24838</strain>
        <plasmid evidence="6 7">pWENMAR1</plasmid>
    </source>
</reference>
<dbReference type="PROSITE" id="PS00330">
    <property type="entry name" value="HEMOLYSIN_CALCIUM"/>
    <property type="match status" value="1"/>
</dbReference>
<dbReference type="SUPFAM" id="SSF51120">
    <property type="entry name" value="beta-Roll"/>
    <property type="match status" value="2"/>
</dbReference>
<evidence type="ECO:0000259" key="5">
    <source>
        <dbReference type="Pfam" id="PF08548"/>
    </source>
</evidence>